<comment type="caution">
    <text evidence="1">The sequence shown here is derived from an EMBL/GenBank/DDBJ whole genome shotgun (WGS) entry which is preliminary data.</text>
</comment>
<keyword evidence="2" id="KW-1185">Reference proteome</keyword>
<evidence type="ECO:0000313" key="1">
    <source>
        <dbReference type="EMBL" id="KAB1279340.1"/>
    </source>
</evidence>
<proteinExistence type="predicted"/>
<reference evidence="1 2" key="1">
    <citation type="journal article" date="2019" name="Mol. Ecol. Resour.">
        <title>Improving Illumina assemblies with Hi-C and long reads: an example with the North African dromedary.</title>
        <authorList>
            <person name="Elbers J.P."/>
            <person name="Rogers M.F."/>
            <person name="Perelman P.L."/>
            <person name="Proskuryakova A.A."/>
            <person name="Serdyukova N.A."/>
            <person name="Johnson W.E."/>
            <person name="Horin P."/>
            <person name="Corander J."/>
            <person name="Murphy D."/>
            <person name="Burger P.A."/>
        </authorList>
    </citation>
    <scope>NUCLEOTIDE SEQUENCE [LARGE SCALE GENOMIC DNA]</scope>
    <source>
        <strain evidence="1">Drom800</strain>
        <tissue evidence="1">Blood</tissue>
    </source>
</reference>
<name>A0A5N4E7P8_CAMDR</name>
<evidence type="ECO:0000313" key="2">
    <source>
        <dbReference type="Proteomes" id="UP000299084"/>
    </source>
</evidence>
<gene>
    <name evidence="1" type="ORF">Cadr_000007623</name>
</gene>
<dbReference type="EMBL" id="JWIN03000005">
    <property type="protein sequence ID" value="KAB1279340.1"/>
    <property type="molecule type" value="Genomic_DNA"/>
</dbReference>
<organism evidence="1 2">
    <name type="scientific">Camelus dromedarius</name>
    <name type="common">Dromedary</name>
    <name type="synonym">Arabian camel</name>
    <dbReference type="NCBI Taxonomy" id="9838"/>
    <lineage>
        <taxon>Eukaryota</taxon>
        <taxon>Metazoa</taxon>
        <taxon>Chordata</taxon>
        <taxon>Craniata</taxon>
        <taxon>Vertebrata</taxon>
        <taxon>Euteleostomi</taxon>
        <taxon>Mammalia</taxon>
        <taxon>Eutheria</taxon>
        <taxon>Laurasiatheria</taxon>
        <taxon>Artiodactyla</taxon>
        <taxon>Tylopoda</taxon>
        <taxon>Camelidae</taxon>
        <taxon>Camelus</taxon>
    </lineage>
</organism>
<sequence length="150" mass="15842">MWTCAGKPGCPVYARLRSEERRVIGDSGEDAAAGGRGVGVGQLLRPRVGERGAWGAALRWSGGAPHTRRGVGAGRCAPLQPEPVLQGLLPRGGSVCSLWHSWWDQTHSEEGGCGWGRSCREAGLSLDVGKVRATHRWTGPLEGLRVPGGV</sequence>
<accession>A0A5N4E7P8</accession>
<protein>
    <submittedName>
        <fullName evidence="1">Uncharacterized protein</fullName>
    </submittedName>
</protein>
<dbReference type="Proteomes" id="UP000299084">
    <property type="component" value="Unassembled WGS sequence"/>
</dbReference>
<dbReference type="AlphaFoldDB" id="A0A5N4E7P8"/>